<dbReference type="EMBL" id="MHMG01000046">
    <property type="protein sequence ID" value="OGZ22368.1"/>
    <property type="molecule type" value="Genomic_DNA"/>
</dbReference>
<proteinExistence type="predicted"/>
<evidence type="ECO:0000313" key="2">
    <source>
        <dbReference type="EMBL" id="OGZ22368.1"/>
    </source>
</evidence>
<feature type="transmembrane region" description="Helical" evidence="1">
    <location>
        <begin position="172"/>
        <end position="189"/>
    </location>
</feature>
<dbReference type="Proteomes" id="UP000176406">
    <property type="component" value="Unassembled WGS sequence"/>
</dbReference>
<accession>A0A1G2EB30</accession>
<sequence length="235" mass="26076">MLTFTSISTGLTSLFYFLAGFTALRAWLKNKYNLSGYFVIFLLAFGFQQMFFSLASGSVSLDAKVNVWLWAIAHLFMFISLCYFIRVPLKMSFPRLEKLIFKASLLYSAIGLAVLFMNAPQVTAQLEANGVYLFKVPLMSTLVIVIFTTLTMVFSAATLLKAFFKNELSLVYRLRGLILGAGMIVYLTSGPAHNLIRSPKGTILVDALLILAGLLFIIGVFLPKIIKDKEAPASH</sequence>
<dbReference type="AlphaFoldDB" id="A0A1G2EB30"/>
<gene>
    <name evidence="2" type="ORF">A3A08_02450</name>
</gene>
<keyword evidence="1" id="KW-0472">Membrane</keyword>
<reference evidence="2 3" key="1">
    <citation type="journal article" date="2016" name="Nat. Commun.">
        <title>Thousands of microbial genomes shed light on interconnected biogeochemical processes in an aquifer system.</title>
        <authorList>
            <person name="Anantharaman K."/>
            <person name="Brown C.T."/>
            <person name="Hug L.A."/>
            <person name="Sharon I."/>
            <person name="Castelle C.J."/>
            <person name="Probst A.J."/>
            <person name="Thomas B.C."/>
            <person name="Singh A."/>
            <person name="Wilkins M.J."/>
            <person name="Karaoz U."/>
            <person name="Brodie E.L."/>
            <person name="Williams K.H."/>
            <person name="Hubbard S.S."/>
            <person name="Banfield J.F."/>
        </authorList>
    </citation>
    <scope>NUCLEOTIDE SEQUENCE [LARGE SCALE GENOMIC DNA]</scope>
</reference>
<evidence type="ECO:0000313" key="3">
    <source>
        <dbReference type="Proteomes" id="UP000176406"/>
    </source>
</evidence>
<keyword evidence="1" id="KW-1133">Transmembrane helix</keyword>
<feature type="transmembrane region" description="Helical" evidence="1">
    <location>
        <begin position="138"/>
        <end position="160"/>
    </location>
</feature>
<protein>
    <recommendedName>
        <fullName evidence="4">Histidine kinase N-terminal 7TM region domain-containing protein</fullName>
    </recommendedName>
</protein>
<name>A0A1G2EB30_9BACT</name>
<feature type="transmembrane region" description="Helical" evidence="1">
    <location>
        <begin position="201"/>
        <end position="222"/>
    </location>
</feature>
<feature type="transmembrane region" description="Helical" evidence="1">
    <location>
        <begin position="67"/>
        <end position="87"/>
    </location>
</feature>
<organism evidence="2 3">
    <name type="scientific">Candidatus Nealsonbacteria bacterium RIFCSPLOWO2_01_FULL_41_9</name>
    <dbReference type="NCBI Taxonomy" id="1801671"/>
    <lineage>
        <taxon>Bacteria</taxon>
        <taxon>Candidatus Nealsoniibacteriota</taxon>
    </lineage>
</organism>
<feature type="transmembrane region" description="Helical" evidence="1">
    <location>
        <begin position="6"/>
        <end position="27"/>
    </location>
</feature>
<evidence type="ECO:0000256" key="1">
    <source>
        <dbReference type="SAM" id="Phobius"/>
    </source>
</evidence>
<feature type="transmembrane region" description="Helical" evidence="1">
    <location>
        <begin position="34"/>
        <end position="55"/>
    </location>
</feature>
<evidence type="ECO:0008006" key="4">
    <source>
        <dbReference type="Google" id="ProtNLM"/>
    </source>
</evidence>
<keyword evidence="1" id="KW-0812">Transmembrane</keyword>
<feature type="transmembrane region" description="Helical" evidence="1">
    <location>
        <begin position="99"/>
        <end position="118"/>
    </location>
</feature>
<comment type="caution">
    <text evidence="2">The sequence shown here is derived from an EMBL/GenBank/DDBJ whole genome shotgun (WGS) entry which is preliminary data.</text>
</comment>